<evidence type="ECO:0000313" key="3">
    <source>
        <dbReference type="Proteomes" id="UP000219901"/>
    </source>
</evidence>
<sequence>MSEIEKLVIFKTPKEIEETKKELEENFHFRFSTQLRRMKLGLDMDWHSQGEDAAVAYILCDMQNIESVLWAFNMCCGTTEMAAKALYANTIGCVLMSLKYLMVQGTKNIDVQNSFFGWIESKNKEEEFSTYQNRIKALKKKKREVEKVRAESDGDHPATLICPYEYIPSISFNKNVSDFLTPLFEKAIENIVIYERDSVSWNILRLAQKEKIIYFQENANKSQRREIRDICADLCNAVKRMEAIDLRQNTKSETIILSFARELMYHCEAVKSILEKGEQTSENRTIQKKADIEKNLQIVRNTTYPAAFYLDKIKVDKMYGKPIREKYCRYIRIVAVAIVEYAHIRLEENGIEATLQNSIKEAYRILGHYVDSIWNDYFSFFDEKQQEEYQKPKLSTEMVRAIYCIFLCGDTIYDVPLNTGIIPQSLADERPSLENQKIETVTFRNSREAKIAVMNWEPHATGQLNVRLMINHSGVKVDRGTRNKKWMEFMKVMEEQSLLEVEEDRVIYNFLNCKETWETFLSLFGKTTKAFCVKDFQIEVVPKSKAGYIEILSGSKSPSAMRRVLENKGALVDKRSGKIAEPEITYKWVIELLYSISQNKNPLWEGTTCVQLNLGKLKACHGSDNYLLCFEWEEKLTMAGKILKHDMEKQ</sequence>
<keyword evidence="1" id="KW-0175">Coiled coil</keyword>
<comment type="caution">
    <text evidence="2">The sequence shown here is derived from an EMBL/GenBank/DDBJ whole genome shotgun (WGS) entry which is preliminary data.</text>
</comment>
<feature type="coiled-coil region" evidence="1">
    <location>
        <begin position="121"/>
        <end position="151"/>
    </location>
</feature>
<evidence type="ECO:0000313" key="2">
    <source>
        <dbReference type="EMBL" id="PDX73288.1"/>
    </source>
</evidence>
<organism evidence="2 3">
    <name type="scientific">Faecalibacterium prausnitzii</name>
    <dbReference type="NCBI Taxonomy" id="853"/>
    <lineage>
        <taxon>Bacteria</taxon>
        <taxon>Bacillati</taxon>
        <taxon>Bacillota</taxon>
        <taxon>Clostridia</taxon>
        <taxon>Eubacteriales</taxon>
        <taxon>Oscillospiraceae</taxon>
        <taxon>Faecalibacterium</taxon>
    </lineage>
</organism>
<accession>A0A2A7A2M2</accession>
<dbReference type="RefSeq" id="WP_097782634.1">
    <property type="nucleotide sequence ID" value="NZ_NMTV01000025.1"/>
</dbReference>
<dbReference type="AlphaFoldDB" id="A0A2A7A2M2"/>
<name>A0A2A7A2M2_9FIRM</name>
<gene>
    <name evidence="2" type="ORF">CGS55_03260</name>
</gene>
<proteinExistence type="predicted"/>
<dbReference type="Proteomes" id="UP000219901">
    <property type="component" value="Unassembled WGS sequence"/>
</dbReference>
<reference evidence="2 3" key="1">
    <citation type="journal article" date="2017" name="Front. Microbiol.">
        <title>New Insights into the Diversity of the Genus Faecalibacterium.</title>
        <authorList>
            <person name="Benevides L."/>
            <person name="Burman S."/>
            <person name="Martin R."/>
            <person name="Robert V."/>
            <person name="Thomas M."/>
            <person name="Miquel S."/>
            <person name="Chain F."/>
            <person name="Sokol H."/>
            <person name="Bermudez-Humaran L.G."/>
            <person name="Morrison M."/>
            <person name="Langella P."/>
            <person name="Azevedo V.A."/>
            <person name="Chatel J.M."/>
            <person name="Soares S."/>
        </authorList>
    </citation>
    <scope>NUCLEOTIDE SEQUENCE [LARGE SCALE GENOMIC DNA]</scope>
    <source>
        <strain evidence="2 3">CNCM I 4546</strain>
    </source>
</reference>
<dbReference type="EMBL" id="NMTV01000025">
    <property type="protein sequence ID" value="PDX73288.1"/>
    <property type="molecule type" value="Genomic_DNA"/>
</dbReference>
<evidence type="ECO:0000256" key="1">
    <source>
        <dbReference type="SAM" id="Coils"/>
    </source>
</evidence>
<protein>
    <submittedName>
        <fullName evidence="2">Uncharacterized protein</fullName>
    </submittedName>
</protein>